<keyword evidence="4 7" id="KW-0812">Transmembrane</keyword>
<dbReference type="GO" id="GO:0005886">
    <property type="term" value="C:plasma membrane"/>
    <property type="evidence" value="ECO:0007669"/>
    <property type="project" value="UniProtKB-SubCell"/>
</dbReference>
<dbReference type="EMBL" id="CP045915">
    <property type="protein sequence ID" value="QGH33992.1"/>
    <property type="molecule type" value="Genomic_DNA"/>
</dbReference>
<evidence type="ECO:0000256" key="7">
    <source>
        <dbReference type="RuleBase" id="RU363032"/>
    </source>
</evidence>
<sequence>MEKGEVYLATPTSKIDTFKSNQIQSGKKNNFFKTWKTYLPLIVLTVPALIYFLLFHYAPMFGVVMAFKNFQYNLGIFGSPWVGWKNFEFFFTSNDAWRVLRNTVGYSLLFIVVNNVVALTMALLLNEVKNKFVLKIHQTSMLLPNFLSWVLVGFITYIFLNPTVGTLNQLLDFIGLDPINWYQEPKYWPAILTLTNLWKGIGLATLIYYAALLGVDPQLYEAARIDGANKIKQALHISVPAILPVFTILTILAIGDTFRGDFGLFYQIPRDVGLLYPTTDIIDTYIFRGLRTGDLSITAAVGLFQSVVGLILILIVNGIVRKISPEKALF</sequence>
<feature type="transmembrane region" description="Helical" evidence="7">
    <location>
        <begin position="234"/>
        <end position="255"/>
    </location>
</feature>
<feature type="transmembrane region" description="Helical" evidence="7">
    <location>
        <begin position="146"/>
        <end position="167"/>
    </location>
</feature>
<evidence type="ECO:0000256" key="3">
    <source>
        <dbReference type="ARBA" id="ARBA00022475"/>
    </source>
</evidence>
<dbReference type="PANTHER" id="PTHR43227">
    <property type="entry name" value="BLL4140 PROTEIN"/>
    <property type="match status" value="1"/>
</dbReference>
<feature type="transmembrane region" description="Helical" evidence="7">
    <location>
        <begin position="297"/>
        <end position="320"/>
    </location>
</feature>
<dbReference type="Gene3D" id="1.10.3720.10">
    <property type="entry name" value="MetI-like"/>
    <property type="match status" value="1"/>
</dbReference>
<reference evidence="9 10" key="1">
    <citation type="submission" date="2019-11" db="EMBL/GenBank/DDBJ databases">
        <title>Gracilibacillus salitolerans sp. nov., a moderate halophile isolated from a saline soil in northwest China.</title>
        <authorList>
            <person name="Gan L."/>
        </authorList>
    </citation>
    <scope>NUCLEOTIDE SEQUENCE [LARGE SCALE GENOMIC DNA]</scope>
    <source>
        <strain evidence="9 10">SCU50</strain>
    </source>
</reference>
<dbReference type="PANTHER" id="PTHR43227:SF11">
    <property type="entry name" value="BLL4140 PROTEIN"/>
    <property type="match status" value="1"/>
</dbReference>
<dbReference type="Pfam" id="PF00528">
    <property type="entry name" value="BPD_transp_1"/>
    <property type="match status" value="1"/>
</dbReference>
<dbReference type="InterPro" id="IPR000515">
    <property type="entry name" value="MetI-like"/>
</dbReference>
<evidence type="ECO:0000313" key="10">
    <source>
        <dbReference type="Proteomes" id="UP000339690"/>
    </source>
</evidence>
<keyword evidence="3" id="KW-1003">Cell membrane</keyword>
<dbReference type="SUPFAM" id="SSF161098">
    <property type="entry name" value="MetI-like"/>
    <property type="match status" value="1"/>
</dbReference>
<comment type="similarity">
    <text evidence="7">Belongs to the binding-protein-dependent transport system permease family.</text>
</comment>
<dbReference type="InterPro" id="IPR050809">
    <property type="entry name" value="UgpAE/MalFG_permease"/>
</dbReference>
<organism evidence="9 10">
    <name type="scientific">Gracilibacillus salitolerans</name>
    <dbReference type="NCBI Taxonomy" id="2663022"/>
    <lineage>
        <taxon>Bacteria</taxon>
        <taxon>Bacillati</taxon>
        <taxon>Bacillota</taxon>
        <taxon>Bacilli</taxon>
        <taxon>Bacillales</taxon>
        <taxon>Bacillaceae</taxon>
        <taxon>Gracilibacillus</taxon>
    </lineage>
</organism>
<dbReference type="InterPro" id="IPR035906">
    <property type="entry name" value="MetI-like_sf"/>
</dbReference>
<keyword evidence="6 7" id="KW-0472">Membrane</keyword>
<keyword evidence="5 7" id="KW-1133">Transmembrane helix</keyword>
<evidence type="ECO:0000256" key="6">
    <source>
        <dbReference type="ARBA" id="ARBA00023136"/>
    </source>
</evidence>
<dbReference type="Proteomes" id="UP000339690">
    <property type="component" value="Chromosome"/>
</dbReference>
<dbReference type="GO" id="GO:0055085">
    <property type="term" value="P:transmembrane transport"/>
    <property type="evidence" value="ECO:0007669"/>
    <property type="project" value="InterPro"/>
</dbReference>
<feature type="transmembrane region" description="Helical" evidence="7">
    <location>
        <begin position="104"/>
        <end position="125"/>
    </location>
</feature>
<gene>
    <name evidence="9" type="ORF">GI584_08130</name>
</gene>
<evidence type="ECO:0000256" key="1">
    <source>
        <dbReference type="ARBA" id="ARBA00004651"/>
    </source>
</evidence>
<comment type="subcellular location">
    <subcellularLocation>
        <location evidence="1 7">Cell membrane</location>
        <topology evidence="1 7">Multi-pass membrane protein</topology>
    </subcellularLocation>
</comment>
<accession>A0A5Q2TIW9</accession>
<feature type="domain" description="ABC transmembrane type-1" evidence="8">
    <location>
        <begin position="100"/>
        <end position="316"/>
    </location>
</feature>
<evidence type="ECO:0000313" key="9">
    <source>
        <dbReference type="EMBL" id="QGH33992.1"/>
    </source>
</evidence>
<dbReference type="PROSITE" id="PS50928">
    <property type="entry name" value="ABC_TM1"/>
    <property type="match status" value="1"/>
</dbReference>
<dbReference type="CDD" id="cd06261">
    <property type="entry name" value="TM_PBP2"/>
    <property type="match status" value="1"/>
</dbReference>
<evidence type="ECO:0000256" key="5">
    <source>
        <dbReference type="ARBA" id="ARBA00022989"/>
    </source>
</evidence>
<feature type="transmembrane region" description="Helical" evidence="7">
    <location>
        <begin position="187"/>
        <end position="213"/>
    </location>
</feature>
<keyword evidence="10" id="KW-1185">Reference proteome</keyword>
<evidence type="ECO:0000259" key="8">
    <source>
        <dbReference type="PROSITE" id="PS50928"/>
    </source>
</evidence>
<dbReference type="AlphaFoldDB" id="A0A5Q2TIW9"/>
<keyword evidence="2 7" id="KW-0813">Transport</keyword>
<feature type="transmembrane region" description="Helical" evidence="7">
    <location>
        <begin position="37"/>
        <end position="58"/>
    </location>
</feature>
<protein>
    <submittedName>
        <fullName evidence="9">ABC transporter permease subunit</fullName>
    </submittedName>
</protein>
<dbReference type="KEGG" id="grc:GI584_08130"/>
<evidence type="ECO:0000256" key="2">
    <source>
        <dbReference type="ARBA" id="ARBA00022448"/>
    </source>
</evidence>
<proteinExistence type="inferred from homology"/>
<name>A0A5Q2TIW9_9BACI</name>
<evidence type="ECO:0000256" key="4">
    <source>
        <dbReference type="ARBA" id="ARBA00022692"/>
    </source>
</evidence>